<dbReference type="KEGG" id="gom:D7316_03775"/>
<gene>
    <name evidence="2" type="ORF">D7316_03775</name>
</gene>
<accession>A0A3G8JQ07</accession>
<dbReference type="OrthoDB" id="5180668at2"/>
<evidence type="ECO:0000313" key="3">
    <source>
        <dbReference type="Proteomes" id="UP000271469"/>
    </source>
</evidence>
<name>A0A3G8JQ07_9ACTN</name>
<organism evidence="2 3">
    <name type="scientific">Gordonia insulae</name>
    <dbReference type="NCBI Taxonomy" id="2420509"/>
    <lineage>
        <taxon>Bacteria</taxon>
        <taxon>Bacillati</taxon>
        <taxon>Actinomycetota</taxon>
        <taxon>Actinomycetes</taxon>
        <taxon>Mycobacteriales</taxon>
        <taxon>Gordoniaceae</taxon>
        <taxon>Gordonia</taxon>
    </lineage>
</organism>
<dbReference type="Proteomes" id="UP000271469">
    <property type="component" value="Chromosome"/>
</dbReference>
<keyword evidence="1" id="KW-1133">Transmembrane helix</keyword>
<proteinExistence type="predicted"/>
<evidence type="ECO:0000313" key="2">
    <source>
        <dbReference type="EMBL" id="AZG47167.1"/>
    </source>
</evidence>
<keyword evidence="1" id="KW-0812">Transmembrane</keyword>
<dbReference type="AlphaFoldDB" id="A0A3G8JQ07"/>
<sequence length="141" mass="15556">MTTPSYNFGPAPQSAIVVDAQHFVLAFLFAFVRPKIFVNGWEVPHTRWGHNVIPVPPGRYHLQVYVPYYLPSRVGPAELSVTVHPQQPTVVEYRAPVWTFSRGALGPSPQPWNGFGIVVGVVGGMMLLGLVFGLVPYFLLA</sequence>
<feature type="transmembrane region" description="Helical" evidence="1">
    <location>
        <begin position="115"/>
        <end position="140"/>
    </location>
</feature>
<dbReference type="RefSeq" id="WP_124709572.1">
    <property type="nucleotide sequence ID" value="NZ_CP033972.1"/>
</dbReference>
<evidence type="ECO:0008006" key="4">
    <source>
        <dbReference type="Google" id="ProtNLM"/>
    </source>
</evidence>
<keyword evidence="1" id="KW-0472">Membrane</keyword>
<dbReference type="EMBL" id="CP033972">
    <property type="protein sequence ID" value="AZG47167.1"/>
    <property type="molecule type" value="Genomic_DNA"/>
</dbReference>
<evidence type="ECO:0000256" key="1">
    <source>
        <dbReference type="SAM" id="Phobius"/>
    </source>
</evidence>
<protein>
    <recommendedName>
        <fullName evidence="4">DUF4397 domain-containing protein</fullName>
    </recommendedName>
</protein>
<keyword evidence="3" id="KW-1185">Reference proteome</keyword>
<reference evidence="2 3" key="1">
    <citation type="submission" date="2018-11" db="EMBL/GenBank/DDBJ databases">
        <title>Gordonia insulae sp. nov., isolated from an island soil.</title>
        <authorList>
            <person name="Kim Y.S."/>
            <person name="Kim S.B."/>
        </authorList>
    </citation>
    <scope>NUCLEOTIDE SEQUENCE [LARGE SCALE GENOMIC DNA]</scope>
    <source>
        <strain evidence="2 3">MMS17-SY073</strain>
    </source>
</reference>